<accession>A0ABQ3I3L5</accession>
<dbReference type="InterPro" id="IPR013324">
    <property type="entry name" value="RNA_pol_sigma_r3/r4-like"/>
</dbReference>
<dbReference type="Gene3D" id="1.10.10.10">
    <property type="entry name" value="Winged helix-like DNA-binding domain superfamily/Winged helix DNA-binding domain"/>
    <property type="match status" value="1"/>
</dbReference>
<proteinExistence type="inferred from homology"/>
<protein>
    <submittedName>
        <fullName evidence="7">RNA polymerase sigma factor</fullName>
    </submittedName>
</protein>
<evidence type="ECO:0000313" key="7">
    <source>
        <dbReference type="EMBL" id="GHE61189.1"/>
    </source>
</evidence>
<dbReference type="InterPro" id="IPR036388">
    <property type="entry name" value="WH-like_DNA-bd_sf"/>
</dbReference>
<dbReference type="CDD" id="cd06171">
    <property type="entry name" value="Sigma70_r4"/>
    <property type="match status" value="1"/>
</dbReference>
<dbReference type="Pfam" id="PF04542">
    <property type="entry name" value="Sigma70_r2"/>
    <property type="match status" value="1"/>
</dbReference>
<dbReference type="PANTHER" id="PTHR43133:SF51">
    <property type="entry name" value="RNA POLYMERASE SIGMA FACTOR"/>
    <property type="match status" value="1"/>
</dbReference>
<feature type="domain" description="RNA polymerase sigma factor 70 region 4 type 2" evidence="6">
    <location>
        <begin position="124"/>
        <end position="174"/>
    </location>
</feature>
<dbReference type="SUPFAM" id="SSF88946">
    <property type="entry name" value="Sigma2 domain of RNA polymerase sigma factors"/>
    <property type="match status" value="1"/>
</dbReference>
<evidence type="ECO:0000313" key="8">
    <source>
        <dbReference type="Proteomes" id="UP000658258"/>
    </source>
</evidence>
<sequence>MTKRSDQVFDELLLLQYQQGDQKAAGLLYKRWNPRVLKWSAELLRDDDLAQEIAQESWITIFKGLGSLKKLSLFRFWAYRIVYRRAMDYYRKQKRELELEREVELEFSGPDSQEGREVDRVELMLKAIQALPLRQQQILRLFYLEQCSVKIIAGLIDLPEGTVKSRLFHARQQLKELINDMSYE</sequence>
<feature type="domain" description="RNA polymerase sigma-70 region 2" evidence="5">
    <location>
        <begin position="28"/>
        <end position="95"/>
    </location>
</feature>
<gene>
    <name evidence="7" type="primary">sigH</name>
    <name evidence="7" type="ORF">GCM10011340_15180</name>
</gene>
<dbReference type="EMBL" id="BNAG01000002">
    <property type="protein sequence ID" value="GHE61189.1"/>
    <property type="molecule type" value="Genomic_DNA"/>
</dbReference>
<reference evidence="8" key="1">
    <citation type="journal article" date="2019" name="Int. J. Syst. Evol. Microbiol.">
        <title>The Global Catalogue of Microorganisms (GCM) 10K type strain sequencing project: providing services to taxonomists for standard genome sequencing and annotation.</title>
        <authorList>
            <consortium name="The Broad Institute Genomics Platform"/>
            <consortium name="The Broad Institute Genome Sequencing Center for Infectious Disease"/>
            <person name="Wu L."/>
            <person name="Ma J."/>
        </authorList>
    </citation>
    <scope>NUCLEOTIDE SEQUENCE [LARGE SCALE GENOMIC DNA]</scope>
    <source>
        <strain evidence="8">CGMCC 1.15111</strain>
    </source>
</reference>
<dbReference type="InterPro" id="IPR039425">
    <property type="entry name" value="RNA_pol_sigma-70-like"/>
</dbReference>
<organism evidence="7 8">
    <name type="scientific">Roseivirga thermotolerans</name>
    <dbReference type="NCBI Taxonomy" id="1758176"/>
    <lineage>
        <taxon>Bacteria</taxon>
        <taxon>Pseudomonadati</taxon>
        <taxon>Bacteroidota</taxon>
        <taxon>Cytophagia</taxon>
        <taxon>Cytophagales</taxon>
        <taxon>Roseivirgaceae</taxon>
        <taxon>Roseivirga</taxon>
    </lineage>
</organism>
<keyword evidence="3" id="KW-0731">Sigma factor</keyword>
<dbReference type="NCBIfam" id="TIGR02937">
    <property type="entry name" value="sigma70-ECF"/>
    <property type="match status" value="1"/>
</dbReference>
<dbReference type="InterPro" id="IPR013249">
    <property type="entry name" value="RNA_pol_sigma70_r4_t2"/>
</dbReference>
<keyword evidence="4" id="KW-0804">Transcription</keyword>
<evidence type="ECO:0000256" key="1">
    <source>
        <dbReference type="ARBA" id="ARBA00010641"/>
    </source>
</evidence>
<dbReference type="InterPro" id="IPR007627">
    <property type="entry name" value="RNA_pol_sigma70_r2"/>
</dbReference>
<evidence type="ECO:0000256" key="3">
    <source>
        <dbReference type="ARBA" id="ARBA00023082"/>
    </source>
</evidence>
<evidence type="ECO:0000259" key="6">
    <source>
        <dbReference type="Pfam" id="PF08281"/>
    </source>
</evidence>
<dbReference type="RefSeq" id="WP_189629632.1">
    <property type="nucleotide sequence ID" value="NZ_BNAG01000002.1"/>
</dbReference>
<keyword evidence="2" id="KW-0805">Transcription regulation</keyword>
<dbReference type="SUPFAM" id="SSF88659">
    <property type="entry name" value="Sigma3 and sigma4 domains of RNA polymerase sigma factors"/>
    <property type="match status" value="1"/>
</dbReference>
<dbReference type="PANTHER" id="PTHR43133">
    <property type="entry name" value="RNA POLYMERASE ECF-TYPE SIGMA FACTO"/>
    <property type="match status" value="1"/>
</dbReference>
<dbReference type="Gene3D" id="1.10.1740.10">
    <property type="match status" value="1"/>
</dbReference>
<dbReference type="InterPro" id="IPR013325">
    <property type="entry name" value="RNA_pol_sigma_r2"/>
</dbReference>
<dbReference type="Proteomes" id="UP000658258">
    <property type="component" value="Unassembled WGS sequence"/>
</dbReference>
<comment type="caution">
    <text evidence="7">The sequence shown here is derived from an EMBL/GenBank/DDBJ whole genome shotgun (WGS) entry which is preliminary data.</text>
</comment>
<evidence type="ECO:0000259" key="5">
    <source>
        <dbReference type="Pfam" id="PF04542"/>
    </source>
</evidence>
<evidence type="ECO:0000256" key="2">
    <source>
        <dbReference type="ARBA" id="ARBA00023015"/>
    </source>
</evidence>
<name>A0ABQ3I3L5_9BACT</name>
<keyword evidence="8" id="KW-1185">Reference proteome</keyword>
<dbReference type="Pfam" id="PF08281">
    <property type="entry name" value="Sigma70_r4_2"/>
    <property type="match status" value="1"/>
</dbReference>
<dbReference type="InterPro" id="IPR014284">
    <property type="entry name" value="RNA_pol_sigma-70_dom"/>
</dbReference>
<comment type="similarity">
    <text evidence="1">Belongs to the sigma-70 factor family. ECF subfamily.</text>
</comment>
<evidence type="ECO:0000256" key="4">
    <source>
        <dbReference type="ARBA" id="ARBA00023163"/>
    </source>
</evidence>